<gene>
    <name evidence="2" type="ORF">FA13DRAFT_1721401</name>
</gene>
<dbReference type="EMBL" id="QPFP01000375">
    <property type="protein sequence ID" value="TEB14855.1"/>
    <property type="molecule type" value="Genomic_DNA"/>
</dbReference>
<evidence type="ECO:0000313" key="3">
    <source>
        <dbReference type="Proteomes" id="UP000298030"/>
    </source>
</evidence>
<dbReference type="STRING" id="71717.A0A4Y7S1P6"/>
<feature type="region of interest" description="Disordered" evidence="1">
    <location>
        <begin position="660"/>
        <end position="713"/>
    </location>
</feature>
<protein>
    <submittedName>
        <fullName evidence="2">Uncharacterized protein</fullName>
    </submittedName>
</protein>
<evidence type="ECO:0000256" key="1">
    <source>
        <dbReference type="SAM" id="MobiDB-lite"/>
    </source>
</evidence>
<evidence type="ECO:0000313" key="2">
    <source>
        <dbReference type="EMBL" id="TEB14855.1"/>
    </source>
</evidence>
<feature type="region of interest" description="Disordered" evidence="1">
    <location>
        <begin position="1"/>
        <end position="65"/>
    </location>
</feature>
<feature type="compositionally biased region" description="Polar residues" evidence="1">
    <location>
        <begin position="660"/>
        <end position="675"/>
    </location>
</feature>
<comment type="caution">
    <text evidence="2">The sequence shown here is derived from an EMBL/GenBank/DDBJ whole genome shotgun (WGS) entry which is preliminary data.</text>
</comment>
<accession>A0A4Y7S1P6</accession>
<proteinExistence type="predicted"/>
<feature type="compositionally biased region" description="Polar residues" evidence="1">
    <location>
        <begin position="611"/>
        <end position="624"/>
    </location>
</feature>
<organism evidence="2 3">
    <name type="scientific">Coprinellus micaceus</name>
    <name type="common">Glistening ink-cap mushroom</name>
    <name type="synonym">Coprinus micaceus</name>
    <dbReference type="NCBI Taxonomy" id="71717"/>
    <lineage>
        <taxon>Eukaryota</taxon>
        <taxon>Fungi</taxon>
        <taxon>Dikarya</taxon>
        <taxon>Basidiomycota</taxon>
        <taxon>Agaricomycotina</taxon>
        <taxon>Agaricomycetes</taxon>
        <taxon>Agaricomycetidae</taxon>
        <taxon>Agaricales</taxon>
        <taxon>Agaricineae</taxon>
        <taxon>Psathyrellaceae</taxon>
        <taxon>Coprinellus</taxon>
    </lineage>
</organism>
<feature type="region of interest" description="Disordered" evidence="1">
    <location>
        <begin position="765"/>
        <end position="788"/>
    </location>
</feature>
<keyword evidence="3" id="KW-1185">Reference proteome</keyword>
<feature type="region of interest" description="Disordered" evidence="1">
    <location>
        <begin position="611"/>
        <end position="639"/>
    </location>
</feature>
<dbReference type="Proteomes" id="UP000298030">
    <property type="component" value="Unassembled WGS sequence"/>
</dbReference>
<reference evidence="2 3" key="1">
    <citation type="journal article" date="2019" name="Nat. Ecol. Evol.">
        <title>Megaphylogeny resolves global patterns of mushroom evolution.</title>
        <authorList>
            <person name="Varga T."/>
            <person name="Krizsan K."/>
            <person name="Foldi C."/>
            <person name="Dima B."/>
            <person name="Sanchez-Garcia M."/>
            <person name="Sanchez-Ramirez S."/>
            <person name="Szollosi G.J."/>
            <person name="Szarkandi J.G."/>
            <person name="Papp V."/>
            <person name="Albert L."/>
            <person name="Andreopoulos W."/>
            <person name="Angelini C."/>
            <person name="Antonin V."/>
            <person name="Barry K.W."/>
            <person name="Bougher N.L."/>
            <person name="Buchanan P."/>
            <person name="Buyck B."/>
            <person name="Bense V."/>
            <person name="Catcheside P."/>
            <person name="Chovatia M."/>
            <person name="Cooper J."/>
            <person name="Damon W."/>
            <person name="Desjardin D."/>
            <person name="Finy P."/>
            <person name="Geml J."/>
            <person name="Haridas S."/>
            <person name="Hughes K."/>
            <person name="Justo A."/>
            <person name="Karasinski D."/>
            <person name="Kautmanova I."/>
            <person name="Kiss B."/>
            <person name="Kocsube S."/>
            <person name="Kotiranta H."/>
            <person name="LaButti K.M."/>
            <person name="Lechner B.E."/>
            <person name="Liimatainen K."/>
            <person name="Lipzen A."/>
            <person name="Lukacs Z."/>
            <person name="Mihaltcheva S."/>
            <person name="Morgado L.N."/>
            <person name="Niskanen T."/>
            <person name="Noordeloos M.E."/>
            <person name="Ohm R.A."/>
            <person name="Ortiz-Santana B."/>
            <person name="Ovrebo C."/>
            <person name="Racz N."/>
            <person name="Riley R."/>
            <person name="Savchenko A."/>
            <person name="Shiryaev A."/>
            <person name="Soop K."/>
            <person name="Spirin V."/>
            <person name="Szebenyi C."/>
            <person name="Tomsovsky M."/>
            <person name="Tulloss R.E."/>
            <person name="Uehling J."/>
            <person name="Grigoriev I.V."/>
            <person name="Vagvolgyi C."/>
            <person name="Papp T."/>
            <person name="Martin F.M."/>
            <person name="Miettinen O."/>
            <person name="Hibbett D.S."/>
            <person name="Nagy L.G."/>
        </authorList>
    </citation>
    <scope>NUCLEOTIDE SEQUENCE [LARGE SCALE GENOMIC DNA]</scope>
    <source>
        <strain evidence="2 3">FP101781</strain>
    </source>
</reference>
<feature type="compositionally biased region" description="Low complexity" evidence="1">
    <location>
        <begin position="24"/>
        <end position="38"/>
    </location>
</feature>
<dbReference type="AlphaFoldDB" id="A0A4Y7S1P6"/>
<name>A0A4Y7S1P6_COPMI</name>
<dbReference type="OrthoDB" id="3129927at2759"/>
<feature type="compositionally biased region" description="Polar residues" evidence="1">
    <location>
        <begin position="43"/>
        <end position="59"/>
    </location>
</feature>
<sequence>MSQFLTAKPPSLGHIRQYSVPDTSSSASSSLRSHASSLFDKITPTSTASFGSESPASTPLPSPVEEKKDLELEPAVEGEELIPELELGFTFDEHEHEHSGNASVMPLIDYAPDHSVDINAITPESMELVMRLQDLGCELDAGTLLNNISGVRGKGRAPNYEPPLMGVCADPTEDWLAFIRTIMPDFDVIAHKHLFDVSSNAIRPNTPPPPAPRLQATQLPLDDIPEMSLLDSFLGIDEQVSDFAASLKAADVRTSACGGPAVATPASLLFGIQPEPVSMQVQMPAFGFSGSGIDGKFAFCGSPGGSQATPKQAEFTPTPHTAGNFGAFGVIPGNKLEFGIDLSTPELFQVMHEGFSASKSLLDMALELPGGPDAFSSCPERESLKLVANLSSQNAPPLDPPSWDMQSLEMVSNNSFGSQNAPPLPRWDVPSPLPTAPLCPTLQSANTPYGVSLGVGIPMSYSQSSSVMITTTDTQSQIVQELRATAKSKVSSRDRVTRLGLGPRKAANVNVTDALDALVEEICELLVSEKTADNVELYLEDLTYQLQLMLREGQAEPVHQAGMVPTEEFSRGHISRRLGRKIRRHETLRNSSTLSTPQKFASLLPSRSTSRSAFHWPTRSSSVSLDRETTRGGLHSAKPTAKEGLIPFLSSKVARSSLDTNLSRSSLGTSPNRSSLPKELGGRRDGVLHSMVARPRGGGRVKGGLEGRGGPVSAPKENRIAAVAVAGMLESSQCTRTYEEGRNPFKWSLFPYDGKRRVPQVGSLATKSSNFRPGDQQAPWGRLGKGYDHQPRCTTRPLDMIIFTADRTVPRSRCSSHPEPDGSDTTIRAGRVALHAVEACDDFGHDRIQLCAIWKQIVRKVLFSNSGG</sequence>
<feature type="compositionally biased region" description="Gly residues" evidence="1">
    <location>
        <begin position="696"/>
        <end position="710"/>
    </location>
</feature>